<organism evidence="1 2">
    <name type="scientific">Bythopirellula goksoeyrii</name>
    <dbReference type="NCBI Taxonomy" id="1400387"/>
    <lineage>
        <taxon>Bacteria</taxon>
        <taxon>Pseudomonadati</taxon>
        <taxon>Planctomycetota</taxon>
        <taxon>Planctomycetia</taxon>
        <taxon>Pirellulales</taxon>
        <taxon>Lacipirellulaceae</taxon>
        <taxon>Bythopirellula</taxon>
    </lineage>
</organism>
<dbReference type="Proteomes" id="UP000323917">
    <property type="component" value="Chromosome"/>
</dbReference>
<name>A0A5B9QBD6_9BACT</name>
<keyword evidence="2" id="KW-1185">Reference proteome</keyword>
<evidence type="ECO:0000313" key="1">
    <source>
        <dbReference type="EMBL" id="QEG36238.1"/>
    </source>
</evidence>
<dbReference type="EMBL" id="CP042913">
    <property type="protein sequence ID" value="QEG36238.1"/>
    <property type="molecule type" value="Genomic_DNA"/>
</dbReference>
<reference evidence="1 2" key="1">
    <citation type="submission" date="2019-08" db="EMBL/GenBank/DDBJ databases">
        <title>Deep-cultivation of Planctomycetes and their phenomic and genomic characterization uncovers novel biology.</title>
        <authorList>
            <person name="Wiegand S."/>
            <person name="Jogler M."/>
            <person name="Boedeker C."/>
            <person name="Pinto D."/>
            <person name="Vollmers J."/>
            <person name="Rivas-Marin E."/>
            <person name="Kohn T."/>
            <person name="Peeters S.H."/>
            <person name="Heuer A."/>
            <person name="Rast P."/>
            <person name="Oberbeckmann S."/>
            <person name="Bunk B."/>
            <person name="Jeske O."/>
            <person name="Meyerdierks A."/>
            <person name="Storesund J.E."/>
            <person name="Kallscheuer N."/>
            <person name="Luecker S."/>
            <person name="Lage O.M."/>
            <person name="Pohl T."/>
            <person name="Merkel B.J."/>
            <person name="Hornburger P."/>
            <person name="Mueller R.-W."/>
            <person name="Bruemmer F."/>
            <person name="Labrenz M."/>
            <person name="Spormann A.M."/>
            <person name="Op den Camp H."/>
            <person name="Overmann J."/>
            <person name="Amann R."/>
            <person name="Jetten M.S.M."/>
            <person name="Mascher T."/>
            <person name="Medema M.H."/>
            <person name="Devos D.P."/>
            <person name="Kaster A.-K."/>
            <person name="Ovreas L."/>
            <person name="Rohde M."/>
            <person name="Galperin M.Y."/>
            <person name="Jogler C."/>
        </authorList>
    </citation>
    <scope>NUCLEOTIDE SEQUENCE [LARGE SCALE GENOMIC DNA]</scope>
    <source>
        <strain evidence="1 2">Pr1d</strain>
    </source>
</reference>
<proteinExistence type="predicted"/>
<protein>
    <submittedName>
        <fullName evidence="1">Uncharacterized protein</fullName>
    </submittedName>
</protein>
<sequence length="42" mass="4746">MERSGSIARLATKPLVELGDDGPRHTLQSKKLSIRFQYPVSY</sequence>
<dbReference type="KEGG" id="bgok:Pr1d_35500"/>
<gene>
    <name evidence="1" type="ORF">Pr1d_35500</name>
</gene>
<evidence type="ECO:0000313" key="2">
    <source>
        <dbReference type="Proteomes" id="UP000323917"/>
    </source>
</evidence>
<accession>A0A5B9QBD6</accession>
<dbReference type="AlphaFoldDB" id="A0A5B9QBD6"/>